<evidence type="ECO:0000256" key="1">
    <source>
        <dbReference type="SAM" id="Coils"/>
    </source>
</evidence>
<organism evidence="2 3">
    <name type="scientific">Papaver somniferum</name>
    <name type="common">Opium poppy</name>
    <dbReference type="NCBI Taxonomy" id="3469"/>
    <lineage>
        <taxon>Eukaryota</taxon>
        <taxon>Viridiplantae</taxon>
        <taxon>Streptophyta</taxon>
        <taxon>Embryophyta</taxon>
        <taxon>Tracheophyta</taxon>
        <taxon>Spermatophyta</taxon>
        <taxon>Magnoliopsida</taxon>
        <taxon>Ranunculales</taxon>
        <taxon>Papaveraceae</taxon>
        <taxon>Papaveroideae</taxon>
        <taxon>Papaver</taxon>
    </lineage>
</organism>
<dbReference type="EMBL" id="CM010715">
    <property type="protein sequence ID" value="RZC46946.1"/>
    <property type="molecule type" value="Genomic_DNA"/>
</dbReference>
<gene>
    <name evidence="2" type="ORF">C5167_039884</name>
</gene>
<dbReference type="Proteomes" id="UP000316621">
    <property type="component" value="Chromosome 1"/>
</dbReference>
<dbReference type="PANTHER" id="PTHR33735:SF10">
    <property type="entry name" value="EXPRESSED PROTEIN"/>
    <property type="match status" value="1"/>
</dbReference>
<name>A0A4Y7IFW4_PAPSO</name>
<sequence length="294" mass="32309">MSSAPSARPSLSSSHKIRRNQISNDHQNRTSSSSSNFVVGGLTHLPCRMRIMSSITTNKNVSFLSLSSATNSGSHYLFSRSLQPKKRTTHIRELNATENLPAGTPVPTPPGPPQSGWFNWIIWTVIPMLFPFFKNKMSPLMLLKQKVETVVNIVDHAAEELENVAEEVVKITDEFEQKVPEGSVLKTALGSVHEVAEEAIKVAEEVEDLVDKGKVLEQKIEDAIEKQDASAAAEGQQQQKAEAVEKKVVDMAKKHDSVVTAVKEVKTDAKDFLKTTEAAAVAKQEQKNAASNRK</sequence>
<dbReference type="OMA" id="HREVESF"/>
<proteinExistence type="predicted"/>
<feature type="coiled-coil region" evidence="1">
    <location>
        <begin position="206"/>
        <end position="246"/>
    </location>
</feature>
<keyword evidence="1" id="KW-0175">Coiled coil</keyword>
<keyword evidence="3" id="KW-1185">Reference proteome</keyword>
<evidence type="ECO:0000313" key="3">
    <source>
        <dbReference type="Proteomes" id="UP000316621"/>
    </source>
</evidence>
<dbReference type="AlphaFoldDB" id="A0A4Y7IFW4"/>
<evidence type="ECO:0000313" key="2">
    <source>
        <dbReference type="EMBL" id="RZC46946.1"/>
    </source>
</evidence>
<accession>A0A4Y7IFW4</accession>
<reference evidence="2 3" key="1">
    <citation type="journal article" date="2018" name="Science">
        <title>The opium poppy genome and morphinan production.</title>
        <authorList>
            <person name="Guo L."/>
            <person name="Winzer T."/>
            <person name="Yang X."/>
            <person name="Li Y."/>
            <person name="Ning Z."/>
            <person name="He Z."/>
            <person name="Teodor R."/>
            <person name="Lu Y."/>
            <person name="Bowser T.A."/>
            <person name="Graham I.A."/>
            <person name="Ye K."/>
        </authorList>
    </citation>
    <scope>NUCLEOTIDE SEQUENCE [LARGE SCALE GENOMIC DNA]</scope>
    <source>
        <strain evidence="3">cv. HN1</strain>
        <tissue evidence="2">Leaves</tissue>
    </source>
</reference>
<dbReference type="PANTHER" id="PTHR33735">
    <property type="entry name" value="EXPRESSED PROTEIN"/>
    <property type="match status" value="1"/>
</dbReference>
<dbReference type="OrthoDB" id="1927611at2759"/>
<dbReference type="Gramene" id="RZC46946">
    <property type="protein sequence ID" value="RZC46946"/>
    <property type="gene ID" value="C5167_039884"/>
</dbReference>
<protein>
    <submittedName>
        <fullName evidence="2">Uncharacterized protein</fullName>
    </submittedName>
</protein>